<accession>A0ABV6BPF9</accession>
<feature type="signal peptide" evidence="1">
    <location>
        <begin position="1"/>
        <end position="21"/>
    </location>
</feature>
<keyword evidence="1" id="KW-0732">Signal</keyword>
<protein>
    <recommendedName>
        <fullName evidence="4">DUF4377 domain-containing protein</fullName>
    </recommendedName>
</protein>
<reference evidence="2 3" key="1">
    <citation type="submission" date="2024-09" db="EMBL/GenBank/DDBJ databases">
        <authorList>
            <person name="Sun Q."/>
            <person name="Mori K."/>
        </authorList>
    </citation>
    <scope>NUCLEOTIDE SEQUENCE [LARGE SCALE GENOMIC DNA]</scope>
    <source>
        <strain evidence="2 3">CGMCC 1.12926</strain>
    </source>
</reference>
<sequence length="265" mass="31549">MKTILLQIAFLLLTVSSFAQTQLLKDYDFNKKGYYILGTFSESDENSLRDSIGEFYTDDIAVLNRFKKDWVFKKPGKKYACGYHYDILVCRQGEILESFLINLKCKEIVTDKDYFYFDSNLLRQFYGKLKKPYGENHSFTTIQEARQFRESILNDTTLIMAPRPIWAAYEGSFRFTYKCKEGTKDCLDEDGKIFKSIEKEIKKKYPNEKFILRNVGGSWTTIELEITCNKSLSDNFYLYYRDKDYFGEWKPFDLVLRTYWTKKRE</sequence>
<evidence type="ECO:0000256" key="1">
    <source>
        <dbReference type="SAM" id="SignalP"/>
    </source>
</evidence>
<dbReference type="Proteomes" id="UP001589734">
    <property type="component" value="Unassembled WGS sequence"/>
</dbReference>
<gene>
    <name evidence="2" type="ORF">ACFFLS_09855</name>
</gene>
<proteinExistence type="predicted"/>
<name>A0ABV6BPF9_9FLAO</name>
<dbReference type="RefSeq" id="WP_379685180.1">
    <property type="nucleotide sequence ID" value="NZ_JBHLYW010000008.1"/>
</dbReference>
<comment type="caution">
    <text evidence="2">The sequence shown here is derived from an EMBL/GenBank/DDBJ whole genome shotgun (WGS) entry which is preliminary data.</text>
</comment>
<keyword evidence="3" id="KW-1185">Reference proteome</keyword>
<evidence type="ECO:0000313" key="2">
    <source>
        <dbReference type="EMBL" id="MFC0077344.1"/>
    </source>
</evidence>
<evidence type="ECO:0008006" key="4">
    <source>
        <dbReference type="Google" id="ProtNLM"/>
    </source>
</evidence>
<organism evidence="2 3">
    <name type="scientific">Flavobacterium procerum</name>
    <dbReference type="NCBI Taxonomy" id="1455569"/>
    <lineage>
        <taxon>Bacteria</taxon>
        <taxon>Pseudomonadati</taxon>
        <taxon>Bacteroidota</taxon>
        <taxon>Flavobacteriia</taxon>
        <taxon>Flavobacteriales</taxon>
        <taxon>Flavobacteriaceae</taxon>
        <taxon>Flavobacterium</taxon>
    </lineage>
</organism>
<feature type="chain" id="PRO_5047144927" description="DUF4377 domain-containing protein" evidence="1">
    <location>
        <begin position="22"/>
        <end position="265"/>
    </location>
</feature>
<dbReference type="EMBL" id="JBHLYW010000008">
    <property type="protein sequence ID" value="MFC0077344.1"/>
    <property type="molecule type" value="Genomic_DNA"/>
</dbReference>
<evidence type="ECO:0000313" key="3">
    <source>
        <dbReference type="Proteomes" id="UP001589734"/>
    </source>
</evidence>